<keyword evidence="1" id="KW-0732">Signal</keyword>
<sequence length="128" mass="13484">MLRPSRSRRLVPVLALCVAGACGPLHRGGPEPAYVIFTNQSLDQADVYAVSSSGAQTRIGTVMPGRTDTLHVRQGAVGGDNQANIVARILARSRTPSSGLVTLSPGDRVQVTLSSDERILSVLPAREP</sequence>
<evidence type="ECO:0000313" key="2">
    <source>
        <dbReference type="EMBL" id="AHG88722.1"/>
    </source>
</evidence>
<organism evidence="2 3">
    <name type="scientific">Gemmatirosa kalamazoonensis</name>
    <dbReference type="NCBI Taxonomy" id="861299"/>
    <lineage>
        <taxon>Bacteria</taxon>
        <taxon>Pseudomonadati</taxon>
        <taxon>Gemmatimonadota</taxon>
        <taxon>Gemmatimonadia</taxon>
        <taxon>Gemmatimonadales</taxon>
        <taxon>Gemmatimonadaceae</taxon>
        <taxon>Gemmatirosa</taxon>
    </lineage>
</organism>
<dbReference type="KEGG" id="gba:J421_1185"/>
<evidence type="ECO:0000313" key="3">
    <source>
        <dbReference type="Proteomes" id="UP000019151"/>
    </source>
</evidence>
<dbReference type="EMBL" id="CP007128">
    <property type="protein sequence ID" value="AHG88722.1"/>
    <property type="molecule type" value="Genomic_DNA"/>
</dbReference>
<gene>
    <name evidence="2" type="ORF">J421_1185</name>
</gene>
<dbReference type="HOGENOM" id="CLU_160597_0_0_0"/>
<name>W0RE77_9BACT</name>
<feature type="signal peptide" evidence="1">
    <location>
        <begin position="1"/>
        <end position="27"/>
    </location>
</feature>
<dbReference type="InParanoid" id="W0RE77"/>
<dbReference type="Proteomes" id="UP000019151">
    <property type="component" value="Chromosome"/>
</dbReference>
<dbReference type="PROSITE" id="PS51257">
    <property type="entry name" value="PROKAR_LIPOPROTEIN"/>
    <property type="match status" value="1"/>
</dbReference>
<accession>W0RE77</accession>
<reference evidence="2 3" key="1">
    <citation type="journal article" date="2014" name="Genome Announc.">
        <title>Genome Sequence and Methylome of Soil Bacterium Gemmatirosa kalamazoonensis KBS708T, a Member of the Rarely Cultivated Gemmatimonadetes Phylum.</title>
        <authorList>
            <person name="Debruyn J.M."/>
            <person name="Radosevich M."/>
            <person name="Wommack K.E."/>
            <person name="Polson S.W."/>
            <person name="Hauser L.J."/>
            <person name="Fawaz M.N."/>
            <person name="Korlach J."/>
            <person name="Tsai Y.C."/>
        </authorList>
    </citation>
    <scope>NUCLEOTIDE SEQUENCE [LARGE SCALE GENOMIC DNA]</scope>
    <source>
        <strain evidence="2 3">KBS708</strain>
    </source>
</reference>
<dbReference type="STRING" id="861299.J421_1185"/>
<keyword evidence="3" id="KW-1185">Reference proteome</keyword>
<feature type="chain" id="PRO_5004793983" evidence="1">
    <location>
        <begin position="28"/>
        <end position="128"/>
    </location>
</feature>
<dbReference type="AlphaFoldDB" id="W0RE77"/>
<evidence type="ECO:0000256" key="1">
    <source>
        <dbReference type="SAM" id="SignalP"/>
    </source>
</evidence>
<protein>
    <submittedName>
        <fullName evidence="2">Uncharacterized protein</fullName>
    </submittedName>
</protein>
<proteinExistence type="predicted"/>